<accession>A0A840F015</accession>
<keyword evidence="2" id="KW-1185">Reference proteome</keyword>
<comment type="caution">
    <text evidence="1">The sequence shown here is derived from an EMBL/GenBank/DDBJ whole genome shotgun (WGS) entry which is preliminary data.</text>
</comment>
<evidence type="ECO:0000313" key="2">
    <source>
        <dbReference type="Proteomes" id="UP000551501"/>
    </source>
</evidence>
<proteinExistence type="predicted"/>
<evidence type="ECO:0008006" key="3">
    <source>
        <dbReference type="Google" id="ProtNLM"/>
    </source>
</evidence>
<name>A0A840F015_9ACTN</name>
<organism evidence="1 2">
    <name type="scientific">Gordonia humi</name>
    <dbReference type="NCBI Taxonomy" id="686429"/>
    <lineage>
        <taxon>Bacteria</taxon>
        <taxon>Bacillati</taxon>
        <taxon>Actinomycetota</taxon>
        <taxon>Actinomycetes</taxon>
        <taxon>Mycobacteriales</taxon>
        <taxon>Gordoniaceae</taxon>
        <taxon>Gordonia</taxon>
    </lineage>
</organism>
<evidence type="ECO:0000313" key="1">
    <source>
        <dbReference type="EMBL" id="MBB4137211.1"/>
    </source>
</evidence>
<dbReference type="AlphaFoldDB" id="A0A840F015"/>
<dbReference type="EMBL" id="JACIFP010000001">
    <property type="protein sequence ID" value="MBB4137211.1"/>
    <property type="molecule type" value="Genomic_DNA"/>
</dbReference>
<reference evidence="1 2" key="1">
    <citation type="submission" date="2020-08" db="EMBL/GenBank/DDBJ databases">
        <title>Sequencing the genomes of 1000 actinobacteria strains.</title>
        <authorList>
            <person name="Klenk H.-P."/>
        </authorList>
    </citation>
    <scope>NUCLEOTIDE SEQUENCE [LARGE SCALE GENOMIC DNA]</scope>
    <source>
        <strain evidence="1 2">DSM 45298</strain>
    </source>
</reference>
<dbReference type="RefSeq" id="WP_183372095.1">
    <property type="nucleotide sequence ID" value="NZ_BAABHL010000126.1"/>
</dbReference>
<sequence length="252" mass="24896">MTTFDASTVVLSDPAPEFTDRLAERAMTVYSSGAVSADIAAAAARSLPVDAVGEPTAAEAAWADLIAASAGFPLIGTGRVAPTYPALMWNGARLAAAAPDRRWAPLLAALAVAPADTGVERIGRAVVAGLRVLDEADDLLGAAPLAYPTAATLAAAAAASLTGPAEGADLAPVLDLAASLQVFTPAAAHARTDGWAAGHAAAAGWLAATLPADAITAMPGSVAHTASAAAGRPVADRIDVPRTVGDLLGRLA</sequence>
<gene>
    <name evidence="1" type="ORF">BKA16_003763</name>
</gene>
<protein>
    <recommendedName>
        <fullName evidence="3">MmgE/PrpD family protein</fullName>
    </recommendedName>
</protein>
<dbReference type="Proteomes" id="UP000551501">
    <property type="component" value="Unassembled WGS sequence"/>
</dbReference>